<sequence>MSDDPYNFEIALSAVPDNTSRSARHDRSDSDDDVSDVSGSLSSMSGISSDNESENGSDHERQRPADSSLAISGKNAKELKTATPSSSGRALDRANNFLSKYSNLTRGESNGLIAQASRRISLDSDDDEDFSAESLVDNEKDGGSRPLAPVQGSELEGNEDSTHNSDQQRAPHLVTAPLSTPVTHRHEHSSDESQMGGSIESFHSGASGEEASPRVSSPVLTVPNYQDHGEESNSAYNDSFQEESVEDVRSIRDATTFPYMGEQQSVASESGIYEEDAFEEEDLSVASPAPVSAMAAISQPTSNAEANFDYSMDFSDDEATRPEMPKPQAAINDSAERDPSPSHSQSNSDKDDGDRSAFLDSDSFQKDDIGESDITASNVMDQLASGEELTDITTKPLQELASQDTKTQNNQKPMEHVASNVLLDHTSGVVPSQHVADTSLASVVPALTTTAQHAGEEVTAAQRAHVTIIRDFECDEAKPVEMKDASTQFTGNHAAIQTDLVPDGMHNLFVPPPLPNPAAPSHNLPQENETVSRNGEPTYSQCETQPPPPPITSMFGSSMYSMDALRLPLTTSTSIYKQQLLTLQEQILKKKRETERILHDRMTFQYSSLRGTERVR</sequence>
<feature type="region of interest" description="Disordered" evidence="1">
    <location>
        <begin position="1"/>
        <end position="92"/>
    </location>
</feature>
<dbReference type="EMBL" id="BSXW01000551">
    <property type="protein sequence ID" value="GMF25398.1"/>
    <property type="molecule type" value="Genomic_DNA"/>
</dbReference>
<feature type="compositionally biased region" description="Polar residues" evidence="1">
    <location>
        <begin position="526"/>
        <end position="544"/>
    </location>
</feature>
<feature type="compositionally biased region" description="Acidic residues" evidence="1">
    <location>
        <begin position="272"/>
        <end position="283"/>
    </location>
</feature>
<feature type="region of interest" description="Disordered" evidence="1">
    <location>
        <begin position="120"/>
        <end position="373"/>
    </location>
</feature>
<accession>A0A9W6U589</accession>
<gene>
    <name evidence="2" type="ORF">Plil01_001048300</name>
</gene>
<proteinExistence type="predicted"/>
<evidence type="ECO:0000256" key="1">
    <source>
        <dbReference type="SAM" id="MobiDB-lite"/>
    </source>
</evidence>
<dbReference type="AlphaFoldDB" id="A0A9W6U589"/>
<protein>
    <submittedName>
        <fullName evidence="2">Unnamed protein product</fullName>
    </submittedName>
</protein>
<dbReference type="OrthoDB" id="79812at2759"/>
<evidence type="ECO:0000313" key="3">
    <source>
        <dbReference type="Proteomes" id="UP001165083"/>
    </source>
</evidence>
<feature type="compositionally biased region" description="Low complexity" evidence="1">
    <location>
        <begin position="36"/>
        <end position="50"/>
    </location>
</feature>
<feature type="compositionally biased region" description="Low complexity" evidence="1">
    <location>
        <begin position="284"/>
        <end position="298"/>
    </location>
</feature>
<dbReference type="Proteomes" id="UP001165083">
    <property type="component" value="Unassembled WGS sequence"/>
</dbReference>
<keyword evidence="3" id="KW-1185">Reference proteome</keyword>
<evidence type="ECO:0000313" key="2">
    <source>
        <dbReference type="EMBL" id="GMF25398.1"/>
    </source>
</evidence>
<feature type="region of interest" description="Disordered" evidence="1">
    <location>
        <begin position="515"/>
        <end position="548"/>
    </location>
</feature>
<name>A0A9W6U589_9STRA</name>
<reference evidence="2" key="1">
    <citation type="submission" date="2023-04" db="EMBL/GenBank/DDBJ databases">
        <title>Phytophthora lilii NBRC 32176.</title>
        <authorList>
            <person name="Ichikawa N."/>
            <person name="Sato H."/>
            <person name="Tonouchi N."/>
        </authorList>
    </citation>
    <scope>NUCLEOTIDE SEQUENCE</scope>
    <source>
        <strain evidence="2">NBRC 32176</strain>
    </source>
</reference>
<comment type="caution">
    <text evidence="2">The sequence shown here is derived from an EMBL/GenBank/DDBJ whole genome shotgun (WGS) entry which is preliminary data.</text>
</comment>
<feature type="compositionally biased region" description="Basic and acidic residues" evidence="1">
    <location>
        <begin position="348"/>
        <end position="369"/>
    </location>
</feature>
<organism evidence="2 3">
    <name type="scientific">Phytophthora lilii</name>
    <dbReference type="NCBI Taxonomy" id="2077276"/>
    <lineage>
        <taxon>Eukaryota</taxon>
        <taxon>Sar</taxon>
        <taxon>Stramenopiles</taxon>
        <taxon>Oomycota</taxon>
        <taxon>Peronosporomycetes</taxon>
        <taxon>Peronosporales</taxon>
        <taxon>Peronosporaceae</taxon>
        <taxon>Phytophthora</taxon>
    </lineage>
</organism>